<sequence>MPRPPAGACRCGGAVRARAAAVPRRGPALVDAGRYVEARDETPEARQRPLDVRAARRTRPVDDARRHPSTRRCAAAPLPGIGSPAPPSRMTATDMPPDIARLTPEGALARLDADAGGLTEDEARRRLARVGPNRVEAAAQQSLALRLLNEFVHFFALILWVAAGLAFVAEAYDPGQGMRELGFAIVGVIVVNGVFSFWQEYRAEQALAALRSLLPQQVQVLRAGRPATVEAETLVPGDLILVAEGDKVPADCRLLEAHGLRVNTATVTGESAAVPRGAEPCAETHPLAASNLLLAGTLVVGGSGRALVFATGMHTEFGRIAHLTQAAGETASPLQREIARVSRLVALLASGLGVVFFFVGQAIGLPFMANLMFAIGIIVANVPEGLLPTVTLALALATQRMARRNVLVRHLPAVEALGSTTVICSDKTGTLTQNRMAVRRVWNAGAWQEPAAPASDALYAIARHCHELRPAADGTLHGDPMELALVEWATPAGSAAGPVEHPDAFTFDTERKRMSVIVAAGDGRQLLCKGAPETVLPLCTHADAGAGLLQPLDAAGRAALVRAQETMADAGLRVLALAWRAFAATAAPAESGLVLAGLIGLEDPPRPDVAEAVTRCHAAGVRVIMVTGDHPHTALAIAREIGLVRGRRPTVLRGTDIARCTPAQLQQALAPAEVVCARVTAEQKLLVVEALQRRGEVVAVTGDGVNDAPALKRADIGIAMGRTGTDVAKEAADLVLLDDHFASIVNAIEEGRAVYENIRKFLTYILSSNIPEIVPYLAFVLLRIPLPLTIIQILAVDLGTDMLPALALGAERPHAGLMRVPPRPRHERLLNLPLLARAYGFLGVLEAAVALGTYALVLHGAGWQWGAALAAHDPLYRQATTACLAAIVVTQMANLFLCRHPREPAHRFGLGGNRLLPLGLATELLAILAIVYTDLGNRLFGTAPLPAAVWGHAALGALAMYALEEGRKAWVRRRPG</sequence>
<evidence type="ECO:0000256" key="8">
    <source>
        <dbReference type="ARBA" id="ARBA00022989"/>
    </source>
</evidence>
<gene>
    <name evidence="13" type="ORF">EV699_10173</name>
</gene>
<dbReference type="SFLD" id="SFLDG00002">
    <property type="entry name" value="C1.7:_P-type_atpase_like"/>
    <property type="match status" value="1"/>
</dbReference>
<dbReference type="SFLD" id="SFLDS00003">
    <property type="entry name" value="Haloacid_Dehalogenase"/>
    <property type="match status" value="1"/>
</dbReference>
<dbReference type="Gene3D" id="3.40.50.1000">
    <property type="entry name" value="HAD superfamily/HAD-like"/>
    <property type="match status" value="2"/>
</dbReference>
<dbReference type="InterPro" id="IPR023298">
    <property type="entry name" value="ATPase_P-typ_TM_dom_sf"/>
</dbReference>
<dbReference type="InterPro" id="IPR006068">
    <property type="entry name" value="ATPase_P-typ_cation-transptr_C"/>
</dbReference>
<dbReference type="SUPFAM" id="SSF81653">
    <property type="entry name" value="Calcium ATPase, transduction domain A"/>
    <property type="match status" value="1"/>
</dbReference>
<dbReference type="GO" id="GO:0005886">
    <property type="term" value="C:plasma membrane"/>
    <property type="evidence" value="ECO:0007669"/>
    <property type="project" value="UniProtKB-SubCell"/>
</dbReference>
<dbReference type="Pfam" id="PF00122">
    <property type="entry name" value="E1-E2_ATPase"/>
    <property type="match status" value="1"/>
</dbReference>
<dbReference type="Proteomes" id="UP000295765">
    <property type="component" value="Unassembled WGS sequence"/>
</dbReference>
<dbReference type="PROSITE" id="PS00154">
    <property type="entry name" value="ATPASE_E1_E2"/>
    <property type="match status" value="1"/>
</dbReference>
<dbReference type="PRINTS" id="PR00119">
    <property type="entry name" value="CATATPASE"/>
</dbReference>
<dbReference type="Gene3D" id="3.40.1110.10">
    <property type="entry name" value="Calcium-transporting ATPase, cytoplasmic domain N"/>
    <property type="match status" value="2"/>
</dbReference>
<dbReference type="PANTHER" id="PTHR43294">
    <property type="entry name" value="SODIUM/POTASSIUM-TRANSPORTING ATPASE SUBUNIT ALPHA"/>
    <property type="match status" value="1"/>
</dbReference>
<dbReference type="Gene3D" id="2.70.150.10">
    <property type="entry name" value="Calcium-transporting ATPase, cytoplasmic transduction domain A"/>
    <property type="match status" value="1"/>
</dbReference>
<dbReference type="EMBL" id="SLWY01000001">
    <property type="protein sequence ID" value="TCO83689.1"/>
    <property type="molecule type" value="Genomic_DNA"/>
</dbReference>
<comment type="caution">
    <text evidence="13">The sequence shown here is derived from an EMBL/GenBank/DDBJ whole genome shotgun (WGS) entry which is preliminary data.</text>
</comment>
<dbReference type="GO" id="GO:0005524">
    <property type="term" value="F:ATP binding"/>
    <property type="evidence" value="ECO:0007669"/>
    <property type="project" value="UniProtKB-KW"/>
</dbReference>
<feature type="transmembrane region" description="Helical" evidence="11">
    <location>
        <begin position="945"/>
        <end position="963"/>
    </location>
</feature>
<dbReference type="Pfam" id="PF00690">
    <property type="entry name" value="Cation_ATPase_N"/>
    <property type="match status" value="1"/>
</dbReference>
<dbReference type="InterPro" id="IPR004014">
    <property type="entry name" value="ATPase_P-typ_cation-transptr_N"/>
</dbReference>
<evidence type="ECO:0000256" key="6">
    <source>
        <dbReference type="ARBA" id="ARBA00022840"/>
    </source>
</evidence>
<dbReference type="InterPro" id="IPR050510">
    <property type="entry name" value="Cation_transp_ATPase_P-type"/>
</dbReference>
<dbReference type="GO" id="GO:0015662">
    <property type="term" value="F:P-type ion transporter activity"/>
    <property type="evidence" value="ECO:0007669"/>
    <property type="project" value="UniProtKB-ARBA"/>
</dbReference>
<dbReference type="InterPro" id="IPR023299">
    <property type="entry name" value="ATPase_P-typ_cyto_dom_N"/>
</dbReference>
<dbReference type="InterPro" id="IPR059000">
    <property type="entry name" value="ATPase_P-type_domA"/>
</dbReference>
<keyword evidence="5" id="KW-0547">Nucleotide-binding</keyword>
<evidence type="ECO:0000256" key="11">
    <source>
        <dbReference type="SAM" id="Phobius"/>
    </source>
</evidence>
<dbReference type="FunFam" id="3.40.50.1000:FF:000001">
    <property type="entry name" value="Phospholipid-transporting ATPase IC"/>
    <property type="match status" value="1"/>
</dbReference>
<feature type="transmembrane region" description="Helical" evidence="11">
    <location>
        <begin position="344"/>
        <end position="365"/>
    </location>
</feature>
<dbReference type="SUPFAM" id="SSF56784">
    <property type="entry name" value="HAD-like"/>
    <property type="match status" value="1"/>
</dbReference>
<feature type="transmembrane region" description="Helical" evidence="11">
    <location>
        <begin position="829"/>
        <end position="855"/>
    </location>
</feature>
<dbReference type="InterPro" id="IPR036412">
    <property type="entry name" value="HAD-like_sf"/>
</dbReference>
<evidence type="ECO:0000256" key="5">
    <source>
        <dbReference type="ARBA" id="ARBA00022741"/>
    </source>
</evidence>
<organism evidence="13 14">
    <name type="scientific">Plasticicumulans lactativorans</name>
    <dbReference type="NCBI Taxonomy" id="1133106"/>
    <lineage>
        <taxon>Bacteria</taxon>
        <taxon>Pseudomonadati</taxon>
        <taxon>Pseudomonadota</taxon>
        <taxon>Gammaproteobacteria</taxon>
        <taxon>Candidatus Competibacteraceae</taxon>
        <taxon>Plasticicumulans</taxon>
    </lineage>
</organism>
<name>A0A4R2L966_9GAMM</name>
<evidence type="ECO:0000259" key="12">
    <source>
        <dbReference type="SMART" id="SM00831"/>
    </source>
</evidence>
<feature type="domain" description="Cation-transporting P-type ATPase N-terminal" evidence="12">
    <location>
        <begin position="98"/>
        <end position="171"/>
    </location>
</feature>
<dbReference type="SMART" id="SM00831">
    <property type="entry name" value="Cation_ATPase_N"/>
    <property type="match status" value="1"/>
</dbReference>
<proteinExistence type="inferred from homology"/>
<dbReference type="GO" id="GO:0016887">
    <property type="term" value="F:ATP hydrolysis activity"/>
    <property type="evidence" value="ECO:0007669"/>
    <property type="project" value="InterPro"/>
</dbReference>
<evidence type="ECO:0000313" key="14">
    <source>
        <dbReference type="Proteomes" id="UP000295765"/>
    </source>
</evidence>
<protein>
    <submittedName>
        <fullName evidence="13">Sodium/potassium-transporting ATPase subunit alpha</fullName>
    </submittedName>
</protein>
<dbReference type="SUPFAM" id="SSF81660">
    <property type="entry name" value="Metal cation-transporting ATPase, ATP-binding domain N"/>
    <property type="match status" value="1"/>
</dbReference>
<dbReference type="AlphaFoldDB" id="A0A4R2L966"/>
<dbReference type="SUPFAM" id="SSF81665">
    <property type="entry name" value="Calcium ATPase, transmembrane domain M"/>
    <property type="match status" value="1"/>
</dbReference>
<keyword evidence="6" id="KW-0067">ATP-binding</keyword>
<evidence type="ECO:0000256" key="7">
    <source>
        <dbReference type="ARBA" id="ARBA00022967"/>
    </source>
</evidence>
<evidence type="ECO:0000256" key="4">
    <source>
        <dbReference type="ARBA" id="ARBA00022692"/>
    </source>
</evidence>
<dbReference type="InterPro" id="IPR001757">
    <property type="entry name" value="P_typ_ATPase"/>
</dbReference>
<keyword evidence="4 11" id="KW-0812">Transmembrane</keyword>
<dbReference type="InterPro" id="IPR018303">
    <property type="entry name" value="ATPase_P-typ_P_site"/>
</dbReference>
<feature type="transmembrane region" description="Helical" evidence="11">
    <location>
        <begin position="181"/>
        <end position="198"/>
    </location>
</feature>
<feature type="transmembrane region" description="Helical" evidence="11">
    <location>
        <begin position="151"/>
        <end position="169"/>
    </location>
</feature>
<evidence type="ECO:0000256" key="2">
    <source>
        <dbReference type="ARBA" id="ARBA00005675"/>
    </source>
</evidence>
<dbReference type="PANTHER" id="PTHR43294:SF21">
    <property type="entry name" value="CATION TRANSPORTING ATPASE"/>
    <property type="match status" value="1"/>
</dbReference>
<comment type="subcellular location">
    <subcellularLocation>
        <location evidence="1">Cell membrane</location>
        <topology evidence="1">Multi-pass membrane protein</topology>
    </subcellularLocation>
</comment>
<dbReference type="Pfam" id="PF00689">
    <property type="entry name" value="Cation_ATPase_C"/>
    <property type="match status" value="1"/>
</dbReference>
<feature type="transmembrane region" description="Helical" evidence="11">
    <location>
        <begin position="915"/>
        <end position="933"/>
    </location>
</feature>
<feature type="compositionally biased region" description="Basic and acidic residues" evidence="10">
    <location>
        <begin position="57"/>
        <end position="66"/>
    </location>
</feature>
<comment type="similarity">
    <text evidence="2">Belongs to the cation transport ATPase (P-type) (TC 3.A.3) family. Type IIA subfamily.</text>
</comment>
<dbReference type="Pfam" id="PF13246">
    <property type="entry name" value="Cation_ATPase"/>
    <property type="match status" value="1"/>
</dbReference>
<keyword evidence="9 11" id="KW-0472">Membrane</keyword>
<dbReference type="InterPro" id="IPR023214">
    <property type="entry name" value="HAD_sf"/>
</dbReference>
<dbReference type="InterPro" id="IPR044492">
    <property type="entry name" value="P_typ_ATPase_HD_dom"/>
</dbReference>
<feature type="transmembrane region" description="Helical" evidence="11">
    <location>
        <begin position="371"/>
        <end position="397"/>
    </location>
</feature>
<dbReference type="Gene3D" id="1.20.1110.10">
    <property type="entry name" value="Calcium-transporting ATPase, transmembrane domain"/>
    <property type="match status" value="2"/>
</dbReference>
<dbReference type="FunFam" id="3.40.50.1000:FF:000028">
    <property type="entry name" value="Calcium-transporting P-type ATPase, putative"/>
    <property type="match status" value="1"/>
</dbReference>
<dbReference type="SFLD" id="SFLDF00027">
    <property type="entry name" value="p-type_atpase"/>
    <property type="match status" value="1"/>
</dbReference>
<dbReference type="InterPro" id="IPR008250">
    <property type="entry name" value="ATPase_P-typ_transduc_dom_A_sf"/>
</dbReference>
<keyword evidence="8 11" id="KW-1133">Transmembrane helix</keyword>
<reference evidence="13 14" key="1">
    <citation type="submission" date="2019-03" db="EMBL/GenBank/DDBJ databases">
        <title>Genomic Encyclopedia of Type Strains, Phase IV (KMG-IV): sequencing the most valuable type-strain genomes for metagenomic binning, comparative biology and taxonomic classification.</title>
        <authorList>
            <person name="Goeker M."/>
        </authorList>
    </citation>
    <scope>NUCLEOTIDE SEQUENCE [LARGE SCALE GENOMIC DNA]</scope>
    <source>
        <strain evidence="13 14">DSM 25287</strain>
    </source>
</reference>
<keyword evidence="14" id="KW-1185">Reference proteome</keyword>
<evidence type="ECO:0000256" key="3">
    <source>
        <dbReference type="ARBA" id="ARBA00022475"/>
    </source>
</evidence>
<evidence type="ECO:0000256" key="1">
    <source>
        <dbReference type="ARBA" id="ARBA00004651"/>
    </source>
</evidence>
<dbReference type="NCBIfam" id="TIGR01494">
    <property type="entry name" value="ATPase_P-type"/>
    <property type="match status" value="3"/>
</dbReference>
<evidence type="ECO:0000256" key="9">
    <source>
        <dbReference type="ARBA" id="ARBA00023136"/>
    </source>
</evidence>
<feature type="transmembrane region" description="Helical" evidence="11">
    <location>
        <begin position="875"/>
        <end position="895"/>
    </location>
</feature>
<feature type="region of interest" description="Disordered" evidence="10">
    <location>
        <begin position="57"/>
        <end position="89"/>
    </location>
</feature>
<dbReference type="Pfam" id="PF08282">
    <property type="entry name" value="Hydrolase_3"/>
    <property type="match status" value="1"/>
</dbReference>
<keyword evidence="3" id="KW-1003">Cell membrane</keyword>
<accession>A0A4R2L966</accession>
<evidence type="ECO:0000256" key="10">
    <source>
        <dbReference type="SAM" id="MobiDB-lite"/>
    </source>
</evidence>
<dbReference type="PRINTS" id="PR00120">
    <property type="entry name" value="HATPASE"/>
</dbReference>
<evidence type="ECO:0000313" key="13">
    <source>
        <dbReference type="EMBL" id="TCO83689.1"/>
    </source>
</evidence>
<keyword evidence="7" id="KW-1278">Translocase</keyword>